<reference evidence="1 2" key="1">
    <citation type="submission" date="2016-03" db="EMBL/GenBank/DDBJ databases">
        <authorList>
            <person name="Ploux O."/>
        </authorList>
    </citation>
    <scope>NUCLEOTIDE SEQUENCE [LARGE SCALE GENOMIC DNA]</scope>
    <source>
        <strain evidence="1 2">R-45370</strain>
    </source>
</reference>
<feature type="non-terminal residue" evidence="1">
    <location>
        <position position="67"/>
    </location>
</feature>
<dbReference type="STRING" id="980561.A1359_04065"/>
<accession>A0A177NN21</accession>
<evidence type="ECO:0000313" key="2">
    <source>
        <dbReference type="Proteomes" id="UP000078476"/>
    </source>
</evidence>
<organism evidence="1 2">
    <name type="scientific">Methylomonas lenta</name>
    <dbReference type="NCBI Taxonomy" id="980561"/>
    <lineage>
        <taxon>Bacteria</taxon>
        <taxon>Pseudomonadati</taxon>
        <taxon>Pseudomonadota</taxon>
        <taxon>Gammaproteobacteria</taxon>
        <taxon>Methylococcales</taxon>
        <taxon>Methylococcaceae</taxon>
        <taxon>Methylomonas</taxon>
    </lineage>
</organism>
<dbReference type="AlphaFoldDB" id="A0A177NN21"/>
<dbReference type="EMBL" id="LUUI01000076">
    <property type="protein sequence ID" value="OAI18753.1"/>
    <property type="molecule type" value="Genomic_DNA"/>
</dbReference>
<gene>
    <name evidence="1" type="ORF">A1359_04065</name>
</gene>
<evidence type="ECO:0000313" key="1">
    <source>
        <dbReference type="EMBL" id="OAI18753.1"/>
    </source>
</evidence>
<name>A0A177NN21_9GAMM</name>
<sequence>MKILHLFFGTPLTVKIEIDTKFFTSLIETGQIHVTDFRCLDLSSKQIVWRMLLSLAKSRFRNMHGIS</sequence>
<comment type="caution">
    <text evidence="1">The sequence shown here is derived from an EMBL/GenBank/DDBJ whole genome shotgun (WGS) entry which is preliminary data.</text>
</comment>
<protein>
    <submittedName>
        <fullName evidence="1">Uncharacterized protein</fullName>
    </submittedName>
</protein>
<proteinExistence type="predicted"/>
<dbReference type="Proteomes" id="UP000078476">
    <property type="component" value="Unassembled WGS sequence"/>
</dbReference>
<keyword evidence="2" id="KW-1185">Reference proteome</keyword>